<gene>
    <name evidence="6" type="ORF">SAMN04489726_5289</name>
</gene>
<keyword evidence="7" id="KW-1185">Reference proteome</keyword>
<organism evidence="6 7">
    <name type="scientific">Allokutzneria albata</name>
    <name type="common">Kibdelosporangium albatum</name>
    <dbReference type="NCBI Taxonomy" id="211114"/>
    <lineage>
        <taxon>Bacteria</taxon>
        <taxon>Bacillati</taxon>
        <taxon>Actinomycetota</taxon>
        <taxon>Actinomycetes</taxon>
        <taxon>Pseudonocardiales</taxon>
        <taxon>Pseudonocardiaceae</taxon>
        <taxon>Allokutzneria</taxon>
    </lineage>
</organism>
<dbReference type="PROSITE" id="PS50977">
    <property type="entry name" value="HTH_TETR_2"/>
    <property type="match status" value="1"/>
</dbReference>
<keyword evidence="3" id="KW-0804">Transcription</keyword>
<evidence type="ECO:0000256" key="2">
    <source>
        <dbReference type="ARBA" id="ARBA00023125"/>
    </source>
</evidence>
<dbReference type="SUPFAM" id="SSF48498">
    <property type="entry name" value="Tetracyclin repressor-like, C-terminal domain"/>
    <property type="match status" value="1"/>
</dbReference>
<sequence length="202" mass="22308">MSTPAPERPHRGGRPRNAAIDGQVLSAAVDLVIDKGMAGFSIERLAAHTGIAKTTIYRRWRSGDEVLQDALASLHLVQQEFGEGPLEPVLVERVWQLYRSMIGTRAGRLIAELIPDVHRRPELFEVYWTQVVRPGRAAMVDRLRRAVADGELRAGTDPEFLVEMLIGPVLSGALFLPGAMTEEQAAFHVRTVLAGLRPDTKE</sequence>
<dbReference type="PANTHER" id="PTHR30055">
    <property type="entry name" value="HTH-TYPE TRANSCRIPTIONAL REGULATOR RUTR"/>
    <property type="match status" value="1"/>
</dbReference>
<dbReference type="Pfam" id="PF00440">
    <property type="entry name" value="TetR_N"/>
    <property type="match status" value="1"/>
</dbReference>
<dbReference type="InterPro" id="IPR009057">
    <property type="entry name" value="Homeodomain-like_sf"/>
</dbReference>
<evidence type="ECO:0000313" key="7">
    <source>
        <dbReference type="Proteomes" id="UP000183376"/>
    </source>
</evidence>
<dbReference type="SUPFAM" id="SSF46689">
    <property type="entry name" value="Homeodomain-like"/>
    <property type="match status" value="1"/>
</dbReference>
<dbReference type="PRINTS" id="PR00455">
    <property type="entry name" value="HTHTETR"/>
</dbReference>
<dbReference type="InterPro" id="IPR050109">
    <property type="entry name" value="HTH-type_TetR-like_transc_reg"/>
</dbReference>
<dbReference type="InterPro" id="IPR011075">
    <property type="entry name" value="TetR_C"/>
</dbReference>
<dbReference type="RefSeq" id="WP_030427262.1">
    <property type="nucleotide sequence ID" value="NZ_JOEF01000002.1"/>
</dbReference>
<proteinExistence type="predicted"/>
<evidence type="ECO:0000313" key="6">
    <source>
        <dbReference type="EMBL" id="SDN16733.1"/>
    </source>
</evidence>
<dbReference type="eggNOG" id="COG1309">
    <property type="taxonomic scope" value="Bacteria"/>
</dbReference>
<keyword evidence="2 4" id="KW-0238">DNA-binding</keyword>
<feature type="domain" description="HTH tetR-type" evidence="5">
    <location>
        <begin position="18"/>
        <end position="78"/>
    </location>
</feature>
<evidence type="ECO:0000256" key="4">
    <source>
        <dbReference type="PROSITE-ProRule" id="PRU00335"/>
    </source>
</evidence>
<dbReference type="STRING" id="211114.SAMN04489726_5289"/>
<evidence type="ECO:0000259" key="5">
    <source>
        <dbReference type="PROSITE" id="PS50977"/>
    </source>
</evidence>
<dbReference type="Pfam" id="PF16859">
    <property type="entry name" value="TetR_C_11"/>
    <property type="match status" value="1"/>
</dbReference>
<evidence type="ECO:0000256" key="3">
    <source>
        <dbReference type="ARBA" id="ARBA00023163"/>
    </source>
</evidence>
<dbReference type="Gene3D" id="1.10.357.10">
    <property type="entry name" value="Tetracycline Repressor, domain 2"/>
    <property type="match status" value="1"/>
</dbReference>
<dbReference type="InterPro" id="IPR036271">
    <property type="entry name" value="Tet_transcr_reg_TetR-rel_C_sf"/>
</dbReference>
<dbReference type="EMBL" id="LT629701">
    <property type="protein sequence ID" value="SDN16733.1"/>
    <property type="molecule type" value="Genomic_DNA"/>
</dbReference>
<dbReference type="InterPro" id="IPR001647">
    <property type="entry name" value="HTH_TetR"/>
</dbReference>
<reference evidence="6 7" key="1">
    <citation type="submission" date="2016-10" db="EMBL/GenBank/DDBJ databases">
        <authorList>
            <person name="de Groot N.N."/>
        </authorList>
    </citation>
    <scope>NUCLEOTIDE SEQUENCE [LARGE SCALE GENOMIC DNA]</scope>
    <source>
        <strain evidence="6 7">DSM 44149</strain>
    </source>
</reference>
<accession>A0A1G9Z8L1</accession>
<dbReference type="PANTHER" id="PTHR30055:SF148">
    <property type="entry name" value="TETR-FAMILY TRANSCRIPTIONAL REGULATOR"/>
    <property type="match status" value="1"/>
</dbReference>
<keyword evidence="1" id="KW-0805">Transcription regulation</keyword>
<protein>
    <submittedName>
        <fullName evidence="6">DNA-binding transcriptional regulator, AcrR family</fullName>
    </submittedName>
</protein>
<dbReference type="Gene3D" id="1.10.10.60">
    <property type="entry name" value="Homeodomain-like"/>
    <property type="match status" value="1"/>
</dbReference>
<dbReference type="Proteomes" id="UP000183376">
    <property type="component" value="Chromosome I"/>
</dbReference>
<dbReference type="GO" id="GO:0000976">
    <property type="term" value="F:transcription cis-regulatory region binding"/>
    <property type="evidence" value="ECO:0007669"/>
    <property type="project" value="TreeGrafter"/>
</dbReference>
<feature type="DNA-binding region" description="H-T-H motif" evidence="4">
    <location>
        <begin position="41"/>
        <end position="60"/>
    </location>
</feature>
<dbReference type="OrthoDB" id="9796019at2"/>
<dbReference type="GO" id="GO:0003700">
    <property type="term" value="F:DNA-binding transcription factor activity"/>
    <property type="evidence" value="ECO:0007669"/>
    <property type="project" value="TreeGrafter"/>
</dbReference>
<name>A0A1G9Z8L1_ALLAB</name>
<evidence type="ECO:0000256" key="1">
    <source>
        <dbReference type="ARBA" id="ARBA00023015"/>
    </source>
</evidence>
<dbReference type="AlphaFoldDB" id="A0A1G9Z8L1"/>